<dbReference type="InterPro" id="IPR000566">
    <property type="entry name" value="Lipocln_cytosolic_FA-bd_dom"/>
</dbReference>
<reference evidence="4 5" key="1">
    <citation type="submission" date="2022-12" db="EMBL/GenBank/DDBJ databases">
        <title>Chromosome-level genome assembly of true bugs.</title>
        <authorList>
            <person name="Ma L."/>
            <person name="Li H."/>
        </authorList>
    </citation>
    <scope>NUCLEOTIDE SEQUENCE [LARGE SCALE GENOMIC DNA]</scope>
    <source>
        <strain evidence="4">Lab_2022b</strain>
    </source>
</reference>
<feature type="domain" description="Lipocalin/cytosolic fatty-acid binding" evidence="3">
    <location>
        <begin position="1"/>
        <end position="110"/>
    </location>
</feature>
<evidence type="ECO:0000256" key="2">
    <source>
        <dbReference type="ARBA" id="ARBA00023121"/>
    </source>
</evidence>
<keyword evidence="2" id="KW-0446">Lipid-binding</keyword>
<dbReference type="Proteomes" id="UP001461498">
    <property type="component" value="Unassembled WGS sequence"/>
</dbReference>
<sequence>MKALGVGLIGRKMANSVSPVLEIFEENGEYTFKHSSTFKDTIMKFKIGEETEQETPDGRKVKTIVTVEGDNKLVEVQKGDKQVTIIREFSKDQVKMTYKVNDVVCTRIYQVIQ</sequence>
<gene>
    <name evidence="4" type="ORF">O3M35_009077</name>
</gene>
<dbReference type="InterPro" id="IPR000463">
    <property type="entry name" value="Fatty_acid-bd"/>
</dbReference>
<comment type="caution">
    <text evidence="4">The sequence shown here is derived from an EMBL/GenBank/DDBJ whole genome shotgun (WGS) entry which is preliminary data.</text>
</comment>
<dbReference type="Gene3D" id="2.40.128.20">
    <property type="match status" value="1"/>
</dbReference>
<dbReference type="InterPro" id="IPR031259">
    <property type="entry name" value="ILBP"/>
</dbReference>
<dbReference type="InterPro" id="IPR012674">
    <property type="entry name" value="Calycin"/>
</dbReference>
<dbReference type="GO" id="GO:0008289">
    <property type="term" value="F:lipid binding"/>
    <property type="evidence" value="ECO:0007669"/>
    <property type="project" value="UniProtKB-KW"/>
</dbReference>
<evidence type="ECO:0000259" key="3">
    <source>
        <dbReference type="Pfam" id="PF00061"/>
    </source>
</evidence>
<dbReference type="EMBL" id="JAPXFL010000006">
    <property type="protein sequence ID" value="KAK9504907.1"/>
    <property type="molecule type" value="Genomic_DNA"/>
</dbReference>
<protein>
    <recommendedName>
        <fullName evidence="3">Lipocalin/cytosolic fatty-acid binding domain-containing protein</fullName>
    </recommendedName>
</protein>
<evidence type="ECO:0000313" key="4">
    <source>
        <dbReference type="EMBL" id="KAK9504907.1"/>
    </source>
</evidence>
<dbReference type="SUPFAM" id="SSF50814">
    <property type="entry name" value="Lipocalins"/>
    <property type="match status" value="1"/>
</dbReference>
<dbReference type="PANTHER" id="PTHR11955">
    <property type="entry name" value="FATTY ACID BINDING PROTEIN"/>
    <property type="match status" value="1"/>
</dbReference>
<organism evidence="4 5">
    <name type="scientific">Rhynocoris fuscipes</name>
    <dbReference type="NCBI Taxonomy" id="488301"/>
    <lineage>
        <taxon>Eukaryota</taxon>
        <taxon>Metazoa</taxon>
        <taxon>Ecdysozoa</taxon>
        <taxon>Arthropoda</taxon>
        <taxon>Hexapoda</taxon>
        <taxon>Insecta</taxon>
        <taxon>Pterygota</taxon>
        <taxon>Neoptera</taxon>
        <taxon>Paraneoptera</taxon>
        <taxon>Hemiptera</taxon>
        <taxon>Heteroptera</taxon>
        <taxon>Panheteroptera</taxon>
        <taxon>Cimicomorpha</taxon>
        <taxon>Reduviidae</taxon>
        <taxon>Harpactorinae</taxon>
        <taxon>Harpactorini</taxon>
        <taxon>Rhynocoris</taxon>
    </lineage>
</organism>
<dbReference type="PRINTS" id="PR00178">
    <property type="entry name" value="FATTYACIDBP"/>
</dbReference>
<dbReference type="AlphaFoldDB" id="A0AAW1D2W1"/>
<evidence type="ECO:0000256" key="1">
    <source>
        <dbReference type="ARBA" id="ARBA00008390"/>
    </source>
</evidence>
<comment type="similarity">
    <text evidence="1">Belongs to the calycin superfamily. Fatty-acid binding protein (FABP) family.</text>
</comment>
<proteinExistence type="inferred from homology"/>
<name>A0AAW1D2W1_9HEMI</name>
<evidence type="ECO:0000313" key="5">
    <source>
        <dbReference type="Proteomes" id="UP001461498"/>
    </source>
</evidence>
<keyword evidence="5" id="KW-1185">Reference proteome</keyword>
<dbReference type="Pfam" id="PF00061">
    <property type="entry name" value="Lipocalin"/>
    <property type="match status" value="1"/>
</dbReference>
<accession>A0AAW1D2W1</accession>